<feature type="transmembrane region" description="Helical" evidence="6">
    <location>
        <begin position="117"/>
        <end position="137"/>
    </location>
</feature>
<dbReference type="GO" id="GO:0005886">
    <property type="term" value="C:plasma membrane"/>
    <property type="evidence" value="ECO:0007669"/>
    <property type="project" value="UniProtKB-SubCell"/>
</dbReference>
<feature type="transmembrane region" description="Helical" evidence="6">
    <location>
        <begin position="12"/>
        <end position="34"/>
    </location>
</feature>
<feature type="transmembrane region" description="Helical" evidence="6">
    <location>
        <begin position="315"/>
        <end position="333"/>
    </location>
</feature>
<dbReference type="PANTHER" id="PTHR42770:SF7">
    <property type="entry name" value="MEMBRANE PROTEIN"/>
    <property type="match status" value="1"/>
</dbReference>
<evidence type="ECO:0000313" key="8">
    <source>
        <dbReference type="Proteomes" id="UP000232412"/>
    </source>
</evidence>
<feature type="transmembrane region" description="Helical" evidence="6">
    <location>
        <begin position="263"/>
        <end position="294"/>
    </location>
</feature>
<evidence type="ECO:0000256" key="4">
    <source>
        <dbReference type="ARBA" id="ARBA00022989"/>
    </source>
</evidence>
<comment type="subcellular location">
    <subcellularLocation>
        <location evidence="1">Cell membrane</location>
        <topology evidence="1">Multi-pass membrane protein</topology>
    </subcellularLocation>
</comment>
<evidence type="ECO:0000256" key="1">
    <source>
        <dbReference type="ARBA" id="ARBA00004651"/>
    </source>
</evidence>
<protein>
    <submittedName>
        <fullName evidence="7">Putative Uncharacterized amino acid permease YfnA</fullName>
    </submittedName>
</protein>
<evidence type="ECO:0000256" key="6">
    <source>
        <dbReference type="SAM" id="Phobius"/>
    </source>
</evidence>
<gene>
    <name evidence="7" type="ORF">NSIN_20582</name>
</gene>
<feature type="transmembrane region" description="Helical" evidence="6">
    <location>
        <begin position="180"/>
        <end position="198"/>
    </location>
</feature>
<dbReference type="RefSeq" id="WP_101009569.1">
    <property type="nucleotide sequence ID" value="NZ_FRFC01000003.1"/>
</dbReference>
<dbReference type="EMBL" id="FRFC01000003">
    <property type="protein sequence ID" value="SHO45204.1"/>
    <property type="molecule type" value="Genomic_DNA"/>
</dbReference>
<evidence type="ECO:0000313" key="7">
    <source>
        <dbReference type="EMBL" id="SHO45204.1"/>
    </source>
</evidence>
<accession>A0A2H1EGL6</accession>
<reference evidence="8" key="1">
    <citation type="submission" date="2016-12" db="EMBL/GenBank/DDBJ databases">
        <authorList>
            <person name="Herbold C."/>
        </authorList>
    </citation>
    <scope>NUCLEOTIDE SEQUENCE [LARGE SCALE GENOMIC DNA]</scope>
</reference>
<feature type="transmembrane region" description="Helical" evidence="6">
    <location>
        <begin position="396"/>
        <end position="413"/>
    </location>
</feature>
<evidence type="ECO:0000256" key="2">
    <source>
        <dbReference type="ARBA" id="ARBA00022475"/>
    </source>
</evidence>
<dbReference type="OrthoDB" id="43026at2157"/>
<evidence type="ECO:0000256" key="5">
    <source>
        <dbReference type="ARBA" id="ARBA00023136"/>
    </source>
</evidence>
<sequence length="418" mass="44850">MAELKRSLGLFDATALAVGAIIGAGIFVISGVAAGLAGPAVILSIIIAGIVSSFTAYSYVRLASKFTEEGGPYVYAKNTISRFAGFITGWLWLFANIVAGATVSLGLASYVTSLLPTLPIVPIAILSILILVILNIVGIKQSSIFNAVLVALKLSALSLFIVIGFSHLNFSFYEPFSPNGIKGILSSAALIFFAYTGFGRPATAAEEIKDPKHTIPRSIVLALVLSSIVYILVGIVSTGLIPYQKIANSGSPITDSIEYGIKIYWLEIFVSFAAIVATVSVLLTTIIGVSRVSFAMARDNLLPKFFSKMHKRFSTPYLSILITGAVMAILPIFGSLKQTANVTNFGSLLVYAIVNFTAILLIAKDQNRMRRYLMVIPALGLISCIALLYFLTPISWIIGISWIAVGCVYYVVIKHRLN</sequence>
<dbReference type="Proteomes" id="UP000232412">
    <property type="component" value="Unassembled WGS sequence"/>
</dbReference>
<name>A0A2H1EGL6_9ARCH</name>
<feature type="transmembrane region" description="Helical" evidence="6">
    <location>
        <begin position="372"/>
        <end position="390"/>
    </location>
</feature>
<feature type="transmembrane region" description="Helical" evidence="6">
    <location>
        <begin position="40"/>
        <end position="62"/>
    </location>
</feature>
<dbReference type="InterPro" id="IPR050367">
    <property type="entry name" value="APC_superfamily"/>
</dbReference>
<dbReference type="GO" id="GO:0022857">
    <property type="term" value="F:transmembrane transporter activity"/>
    <property type="evidence" value="ECO:0007669"/>
    <property type="project" value="InterPro"/>
</dbReference>
<feature type="transmembrane region" description="Helical" evidence="6">
    <location>
        <begin position="345"/>
        <end position="363"/>
    </location>
</feature>
<proteinExistence type="predicted"/>
<feature type="transmembrane region" description="Helical" evidence="6">
    <location>
        <begin position="219"/>
        <end position="243"/>
    </location>
</feature>
<dbReference type="Pfam" id="PF13520">
    <property type="entry name" value="AA_permease_2"/>
    <property type="match status" value="1"/>
</dbReference>
<dbReference type="Gene3D" id="1.20.1740.10">
    <property type="entry name" value="Amino acid/polyamine transporter I"/>
    <property type="match status" value="1"/>
</dbReference>
<dbReference type="InterPro" id="IPR002293">
    <property type="entry name" value="AA/rel_permease1"/>
</dbReference>
<dbReference type="AlphaFoldDB" id="A0A2H1EGL6"/>
<keyword evidence="5 6" id="KW-0472">Membrane</keyword>
<feature type="transmembrane region" description="Helical" evidence="6">
    <location>
        <begin position="144"/>
        <end position="168"/>
    </location>
</feature>
<keyword evidence="3 6" id="KW-0812">Transmembrane</keyword>
<dbReference type="PIRSF" id="PIRSF006060">
    <property type="entry name" value="AA_transporter"/>
    <property type="match status" value="1"/>
</dbReference>
<keyword evidence="4 6" id="KW-1133">Transmembrane helix</keyword>
<evidence type="ECO:0000256" key="3">
    <source>
        <dbReference type="ARBA" id="ARBA00022692"/>
    </source>
</evidence>
<feature type="transmembrane region" description="Helical" evidence="6">
    <location>
        <begin position="83"/>
        <end position="111"/>
    </location>
</feature>
<keyword evidence="8" id="KW-1185">Reference proteome</keyword>
<organism evidence="7 8">
    <name type="scientific">Nitrosotalea sinensis</name>
    <dbReference type="NCBI Taxonomy" id="1499975"/>
    <lineage>
        <taxon>Archaea</taxon>
        <taxon>Nitrososphaerota</taxon>
        <taxon>Nitrososphaeria</taxon>
        <taxon>Nitrosotaleales</taxon>
        <taxon>Nitrosotaleaceae</taxon>
        <taxon>Nitrosotalea</taxon>
    </lineage>
</organism>
<keyword evidence="2" id="KW-1003">Cell membrane</keyword>
<dbReference type="PANTHER" id="PTHR42770">
    <property type="entry name" value="AMINO ACID TRANSPORTER-RELATED"/>
    <property type="match status" value="1"/>
</dbReference>